<dbReference type="EMBL" id="DVIQ01000033">
    <property type="protein sequence ID" value="HIS31250.1"/>
    <property type="molecule type" value="Genomic_DNA"/>
</dbReference>
<name>A0A9D1JJM4_9FIRM</name>
<proteinExistence type="predicted"/>
<evidence type="ECO:0000313" key="3">
    <source>
        <dbReference type="Proteomes" id="UP000823935"/>
    </source>
</evidence>
<accession>A0A9D1JJM4</accession>
<comment type="caution">
    <text evidence="2">The sequence shown here is derived from an EMBL/GenBank/DDBJ whole genome shotgun (WGS) entry which is preliminary data.</text>
</comment>
<feature type="transmembrane region" description="Helical" evidence="1">
    <location>
        <begin position="34"/>
        <end position="53"/>
    </location>
</feature>
<reference evidence="2" key="1">
    <citation type="submission" date="2020-10" db="EMBL/GenBank/DDBJ databases">
        <authorList>
            <person name="Gilroy R."/>
        </authorList>
    </citation>
    <scope>NUCLEOTIDE SEQUENCE</scope>
    <source>
        <strain evidence="2">CHK190-19873</strain>
    </source>
</reference>
<protein>
    <submittedName>
        <fullName evidence="2">Uncharacterized protein</fullName>
    </submittedName>
</protein>
<feature type="transmembrane region" description="Helical" evidence="1">
    <location>
        <begin position="6"/>
        <end position="25"/>
    </location>
</feature>
<gene>
    <name evidence="2" type="ORF">IAB44_06850</name>
</gene>
<sequence length="299" mass="35239">MGTLVLIVVILYVLLSCFFSFHTACRSGSLQKGLLCLVLCLFLPGAGFVFLWFCDWLAEKQKPKDYSWLYVADDFHRDRLSYLQEPDREKELNQVPMEEALTINDFSFRRGMIMQLLNGENTLQYLDVLQSALGNEDTETTHYASAVIMELQRKVQEELIQREVRFERSPDNPDVAREWESLLYQVLKTSLFDTHNRRRYFPKYYRVSDVLLAQKEEAFYLHRIQVLFLEGNYTRAEEFCRAFLERFPRSEDAVLCQLELFIKTKNAAGMRKFLKALPGTPVRLTQKTLQYIRVFQEDT</sequence>
<organism evidence="2 3">
    <name type="scientific">Candidatus Limivivens intestinipullorum</name>
    <dbReference type="NCBI Taxonomy" id="2840858"/>
    <lineage>
        <taxon>Bacteria</taxon>
        <taxon>Bacillati</taxon>
        <taxon>Bacillota</taxon>
        <taxon>Clostridia</taxon>
        <taxon>Lachnospirales</taxon>
        <taxon>Lachnospiraceae</taxon>
        <taxon>Lachnospiraceae incertae sedis</taxon>
        <taxon>Candidatus Limivivens</taxon>
    </lineage>
</organism>
<keyword evidence="1" id="KW-1133">Transmembrane helix</keyword>
<dbReference type="AlphaFoldDB" id="A0A9D1JJM4"/>
<evidence type="ECO:0000313" key="2">
    <source>
        <dbReference type="EMBL" id="HIS31250.1"/>
    </source>
</evidence>
<keyword evidence="1" id="KW-0472">Membrane</keyword>
<evidence type="ECO:0000256" key="1">
    <source>
        <dbReference type="SAM" id="Phobius"/>
    </source>
</evidence>
<reference evidence="2" key="2">
    <citation type="journal article" date="2021" name="PeerJ">
        <title>Extensive microbial diversity within the chicken gut microbiome revealed by metagenomics and culture.</title>
        <authorList>
            <person name="Gilroy R."/>
            <person name="Ravi A."/>
            <person name="Getino M."/>
            <person name="Pursley I."/>
            <person name="Horton D.L."/>
            <person name="Alikhan N.F."/>
            <person name="Baker D."/>
            <person name="Gharbi K."/>
            <person name="Hall N."/>
            <person name="Watson M."/>
            <person name="Adriaenssens E.M."/>
            <person name="Foster-Nyarko E."/>
            <person name="Jarju S."/>
            <person name="Secka A."/>
            <person name="Antonio M."/>
            <person name="Oren A."/>
            <person name="Chaudhuri R.R."/>
            <person name="La Ragione R."/>
            <person name="Hildebrand F."/>
            <person name="Pallen M.J."/>
        </authorList>
    </citation>
    <scope>NUCLEOTIDE SEQUENCE</scope>
    <source>
        <strain evidence="2">CHK190-19873</strain>
    </source>
</reference>
<keyword evidence="1" id="KW-0812">Transmembrane</keyword>
<dbReference type="Proteomes" id="UP000823935">
    <property type="component" value="Unassembled WGS sequence"/>
</dbReference>